<evidence type="ECO:0000256" key="1">
    <source>
        <dbReference type="ARBA" id="ARBA00023054"/>
    </source>
</evidence>
<evidence type="ECO:0000313" key="6">
    <source>
        <dbReference type="Proteomes" id="UP001310890"/>
    </source>
</evidence>
<dbReference type="GO" id="GO:0006887">
    <property type="term" value="P:exocytosis"/>
    <property type="evidence" value="ECO:0007669"/>
    <property type="project" value="TreeGrafter"/>
</dbReference>
<dbReference type="GO" id="GO:0051286">
    <property type="term" value="C:cell tip"/>
    <property type="evidence" value="ECO:0007669"/>
    <property type="project" value="TreeGrafter"/>
</dbReference>
<feature type="region of interest" description="Disordered" evidence="3">
    <location>
        <begin position="1"/>
        <end position="22"/>
    </location>
</feature>
<feature type="compositionally biased region" description="Basic and acidic residues" evidence="3">
    <location>
        <begin position="194"/>
        <end position="212"/>
    </location>
</feature>
<reference evidence="5" key="1">
    <citation type="submission" date="2023-08" db="EMBL/GenBank/DDBJ databases">
        <title>Black Yeasts Isolated from many extreme environments.</title>
        <authorList>
            <person name="Coleine C."/>
            <person name="Stajich J.E."/>
            <person name="Selbmann L."/>
        </authorList>
    </citation>
    <scope>NUCLEOTIDE SEQUENCE</scope>
    <source>
        <strain evidence="5">CCFEE 5401</strain>
    </source>
</reference>
<feature type="domain" description="GDP/GTP exchange factor Sec2 N-terminal" evidence="4">
    <location>
        <begin position="108"/>
        <end position="178"/>
    </location>
</feature>
<evidence type="ECO:0000256" key="3">
    <source>
        <dbReference type="SAM" id="MobiDB-lite"/>
    </source>
</evidence>
<dbReference type="PANTHER" id="PTHR14430">
    <property type="entry name" value="RABIN3-RELATED"/>
    <property type="match status" value="1"/>
</dbReference>
<organism evidence="5 6">
    <name type="scientific">Meristemomyces frigidus</name>
    <dbReference type="NCBI Taxonomy" id="1508187"/>
    <lineage>
        <taxon>Eukaryota</taxon>
        <taxon>Fungi</taxon>
        <taxon>Dikarya</taxon>
        <taxon>Ascomycota</taxon>
        <taxon>Pezizomycotina</taxon>
        <taxon>Dothideomycetes</taxon>
        <taxon>Dothideomycetidae</taxon>
        <taxon>Mycosphaerellales</taxon>
        <taxon>Teratosphaeriaceae</taxon>
        <taxon>Meristemomyces</taxon>
    </lineage>
</organism>
<sequence length="237" mass="26485">MAQHVPHDSALSISSGAGDAARVKELEEENKKLLERCNIATQHYADYENEIIILKAQVRQAQRRNDSLGSNHSAGDVPAPGAVEKPGISRFGSFMHSRKASPTTNGTAQASTNREEELTAEVVKEKLARIEAEKKVKEASDEIEELSATLFEQANEMVATARRENAMLVEKLQVLEEQTIQAHAEASQSDVGQGEDRKLEERLHEMETRDVERRRRLAKLEAAVERIDHVRSMLVPR</sequence>
<name>A0AAN7TQD1_9PEZI</name>
<feature type="coiled-coil region" evidence="2">
    <location>
        <begin position="23"/>
        <end position="64"/>
    </location>
</feature>
<keyword evidence="1 2" id="KW-0175">Coiled coil</keyword>
<proteinExistence type="predicted"/>
<feature type="region of interest" description="Disordered" evidence="3">
    <location>
        <begin position="183"/>
        <end position="212"/>
    </location>
</feature>
<dbReference type="AlphaFoldDB" id="A0AAN7TQD1"/>
<comment type="caution">
    <text evidence="5">The sequence shown here is derived from an EMBL/GenBank/DDBJ whole genome shotgun (WGS) entry which is preliminary data.</text>
</comment>
<evidence type="ECO:0000256" key="2">
    <source>
        <dbReference type="SAM" id="Coils"/>
    </source>
</evidence>
<dbReference type="EMBL" id="JAVRRL010000001">
    <property type="protein sequence ID" value="KAK5118952.1"/>
    <property type="molecule type" value="Genomic_DNA"/>
</dbReference>
<feature type="region of interest" description="Disordered" evidence="3">
    <location>
        <begin position="64"/>
        <end position="117"/>
    </location>
</feature>
<dbReference type="GO" id="GO:0070319">
    <property type="term" value="C:Golgi to plasma membrane transport vesicle"/>
    <property type="evidence" value="ECO:0007669"/>
    <property type="project" value="TreeGrafter"/>
</dbReference>
<dbReference type="SUPFAM" id="SSF144284">
    <property type="entry name" value="Sec2 N-terminal region"/>
    <property type="match status" value="1"/>
</dbReference>
<dbReference type="InterPro" id="IPR009449">
    <property type="entry name" value="Sec2_N"/>
</dbReference>
<dbReference type="PANTHER" id="PTHR14430:SF4">
    <property type="entry name" value="GDP_GTP EXCHANGE FACTOR SEC2 N-TERMINAL DOMAIN-CONTAINING PROTEIN"/>
    <property type="match status" value="1"/>
</dbReference>
<feature type="compositionally biased region" description="Polar residues" evidence="3">
    <location>
        <begin position="100"/>
        <end position="112"/>
    </location>
</feature>
<dbReference type="Pfam" id="PF06428">
    <property type="entry name" value="Sec2p"/>
    <property type="match status" value="1"/>
</dbReference>
<evidence type="ECO:0000259" key="4">
    <source>
        <dbReference type="Pfam" id="PF06428"/>
    </source>
</evidence>
<dbReference type="InterPro" id="IPR040351">
    <property type="entry name" value="RAB3IL/RAB3IP/Sec2"/>
</dbReference>
<gene>
    <name evidence="5" type="ORF">LTR62_000163</name>
</gene>
<evidence type="ECO:0000313" key="5">
    <source>
        <dbReference type="EMBL" id="KAK5118952.1"/>
    </source>
</evidence>
<protein>
    <recommendedName>
        <fullName evidence="4">GDP/GTP exchange factor Sec2 N-terminal domain-containing protein</fullName>
    </recommendedName>
</protein>
<dbReference type="GO" id="GO:0005085">
    <property type="term" value="F:guanyl-nucleotide exchange factor activity"/>
    <property type="evidence" value="ECO:0007669"/>
    <property type="project" value="InterPro"/>
</dbReference>
<accession>A0AAN7TQD1</accession>
<dbReference type="Proteomes" id="UP001310890">
    <property type="component" value="Unassembled WGS sequence"/>
</dbReference>
<dbReference type="Gene3D" id="6.10.140.910">
    <property type="match status" value="1"/>
</dbReference>